<accession>A0ACB9MDV3</accession>
<comment type="caution">
    <text evidence="1">The sequence shown here is derived from an EMBL/GenBank/DDBJ whole genome shotgun (WGS) entry which is preliminary data.</text>
</comment>
<organism evidence="1 2">
    <name type="scientific">Melastoma candidum</name>
    <dbReference type="NCBI Taxonomy" id="119954"/>
    <lineage>
        <taxon>Eukaryota</taxon>
        <taxon>Viridiplantae</taxon>
        <taxon>Streptophyta</taxon>
        <taxon>Embryophyta</taxon>
        <taxon>Tracheophyta</taxon>
        <taxon>Spermatophyta</taxon>
        <taxon>Magnoliopsida</taxon>
        <taxon>eudicotyledons</taxon>
        <taxon>Gunneridae</taxon>
        <taxon>Pentapetalae</taxon>
        <taxon>rosids</taxon>
        <taxon>malvids</taxon>
        <taxon>Myrtales</taxon>
        <taxon>Melastomataceae</taxon>
        <taxon>Melastomatoideae</taxon>
        <taxon>Melastomateae</taxon>
        <taxon>Melastoma</taxon>
    </lineage>
</organism>
<sequence>MAENNPGVIRRIHAASQSLKVSNQSGNLEGLRAQSGKISAGIGQSRRALRNIDSNVIGGPYPSAINKMGLADHGKHATHAKDPPVLACRPITRHFVAQMSSKRQPKPEDEIIDEDDGKMTDDFSTPMYVQHTEAMLEEIDRMDEVEMEDVDNEPVVDIDSKDKANALAVVEYVDDLYKFYKKIECCSCVPPNYMDRQPDINDRMRGILIDWLIEVHFKFELMDETLYLMVNIIDRFLSVRQIGRKKLQLVGVTAMLLACKYEEVSVPVVEDLIIISDNAYNRKEVLDMEKLMVNILQFNMSVPTPYVFMRRFLKAAQSDEKIELLAFFVVELCLVEYRMLEYPPSLLAAAAVYTAQCTITRTREWSKTSELHTCYSEEQLLECARLMVSFHEKAGTGKLTGVQRKYNTSKFGYTARTEPAYFIL</sequence>
<name>A0ACB9MDV3_9MYRT</name>
<gene>
    <name evidence="1" type="ORF">MLD38_034348</name>
</gene>
<reference evidence="2" key="1">
    <citation type="journal article" date="2023" name="Front. Plant Sci.">
        <title>Chromosomal-level genome assembly of Melastoma candidum provides insights into trichome evolution.</title>
        <authorList>
            <person name="Zhong Y."/>
            <person name="Wu W."/>
            <person name="Sun C."/>
            <person name="Zou P."/>
            <person name="Liu Y."/>
            <person name="Dai S."/>
            <person name="Zhou R."/>
        </authorList>
    </citation>
    <scope>NUCLEOTIDE SEQUENCE [LARGE SCALE GENOMIC DNA]</scope>
</reference>
<evidence type="ECO:0000313" key="1">
    <source>
        <dbReference type="EMBL" id="KAI4320915.1"/>
    </source>
</evidence>
<dbReference type="Proteomes" id="UP001057402">
    <property type="component" value="Chromosome 10"/>
</dbReference>
<proteinExistence type="predicted"/>
<protein>
    <submittedName>
        <fullName evidence="1">Uncharacterized protein</fullName>
    </submittedName>
</protein>
<keyword evidence="2" id="KW-1185">Reference proteome</keyword>
<dbReference type="EMBL" id="CM042889">
    <property type="protein sequence ID" value="KAI4320915.1"/>
    <property type="molecule type" value="Genomic_DNA"/>
</dbReference>
<evidence type="ECO:0000313" key="2">
    <source>
        <dbReference type="Proteomes" id="UP001057402"/>
    </source>
</evidence>